<evidence type="ECO:0000256" key="5">
    <source>
        <dbReference type="ARBA" id="ARBA00022737"/>
    </source>
</evidence>
<dbReference type="Pfam" id="PF00096">
    <property type="entry name" value="zf-C2H2"/>
    <property type="match status" value="2"/>
</dbReference>
<keyword evidence="5" id="KW-0677">Repeat</keyword>
<dbReference type="PANTHER" id="PTHR16515:SF61">
    <property type="entry name" value="NOVEL ZINC FINGER PROTEIN"/>
    <property type="match status" value="1"/>
</dbReference>
<evidence type="ECO:0000259" key="13">
    <source>
        <dbReference type="PROSITE" id="PS50157"/>
    </source>
</evidence>
<feature type="domain" description="C2H2-type" evidence="13">
    <location>
        <begin position="237"/>
        <end position="265"/>
    </location>
</feature>
<organism evidence="14 15">
    <name type="scientific">Xenopus laevis</name>
    <name type="common">African clawed frog</name>
    <dbReference type="NCBI Taxonomy" id="8355"/>
    <lineage>
        <taxon>Eukaryota</taxon>
        <taxon>Metazoa</taxon>
        <taxon>Chordata</taxon>
        <taxon>Craniata</taxon>
        <taxon>Vertebrata</taxon>
        <taxon>Euteleostomi</taxon>
        <taxon>Amphibia</taxon>
        <taxon>Batrachia</taxon>
        <taxon>Anura</taxon>
        <taxon>Pipoidea</taxon>
        <taxon>Pipidae</taxon>
        <taxon>Xenopodinae</taxon>
        <taxon>Xenopus</taxon>
        <taxon>Xenopus</taxon>
    </lineage>
</organism>
<evidence type="ECO:0000256" key="11">
    <source>
        <dbReference type="ARBA" id="ARBA00023242"/>
    </source>
</evidence>
<dbReference type="FunFam" id="3.30.160.60:FF:000812">
    <property type="entry name" value="zinc finger protein 23 isoform X2"/>
    <property type="match status" value="1"/>
</dbReference>
<reference evidence="15" key="1">
    <citation type="submission" date="2025-08" db="UniProtKB">
        <authorList>
            <consortium name="RefSeq"/>
        </authorList>
    </citation>
    <scope>IDENTIFICATION</scope>
    <source>
        <strain evidence="15">J_2021</strain>
        <tissue evidence="15">Erythrocytes</tissue>
    </source>
</reference>
<evidence type="ECO:0000256" key="7">
    <source>
        <dbReference type="ARBA" id="ARBA00022833"/>
    </source>
</evidence>
<evidence type="ECO:0000313" key="15">
    <source>
        <dbReference type="RefSeq" id="XP_018095635.1"/>
    </source>
</evidence>
<dbReference type="AlphaFoldDB" id="A0A8J0U432"/>
<comment type="function">
    <text evidence="1">May be involved in transcriptional regulation.</text>
</comment>
<dbReference type="OrthoDB" id="10027876at2759"/>
<sequence length="339" mass="38134">MSNIIQLLTGEVAIRTHHVSIYFSLDEWDYIKGNKELYGEEIKVDPQQLCPLAACEYKDESNVTAHMEATLYCNNNGNHMNPGMYSIEPSPPANGIKEEATSCEEGNQSNYSINPLTEQIQRTDTPTPIMGCSLNNSLAETCISVVIKEEAASWENGNQSDCSINPLTEQIQRTDTPTPIMECSLLKMKANKYDVNPYWSPKNILRRKYSCNEGHKYLIHKRDFDKHQMTHKRQKSFSCSECGKCFASSSDLAVHLSQMHTGEKPFSSSSGLTAHQQGAHMKGKPFFCSECGKCFSKRCHFARHQMIHNGEKPYSCSVCGKCFSYPSYCNSYLGCIAHI</sequence>
<evidence type="ECO:0000256" key="10">
    <source>
        <dbReference type="ARBA" id="ARBA00023163"/>
    </source>
</evidence>
<dbReference type="SUPFAM" id="SSF57667">
    <property type="entry name" value="beta-beta-alpha zinc fingers"/>
    <property type="match status" value="2"/>
</dbReference>
<keyword evidence="11" id="KW-0539">Nucleus</keyword>
<evidence type="ECO:0000256" key="1">
    <source>
        <dbReference type="ARBA" id="ARBA00003767"/>
    </source>
</evidence>
<evidence type="ECO:0000256" key="3">
    <source>
        <dbReference type="ARBA" id="ARBA00006991"/>
    </source>
</evidence>
<evidence type="ECO:0000256" key="8">
    <source>
        <dbReference type="ARBA" id="ARBA00023015"/>
    </source>
</evidence>
<evidence type="ECO:0000256" key="9">
    <source>
        <dbReference type="ARBA" id="ARBA00023125"/>
    </source>
</evidence>
<keyword evidence="6 12" id="KW-0863">Zinc-finger</keyword>
<comment type="similarity">
    <text evidence="3">Belongs to the krueppel C2H2-type zinc-finger protein family.</text>
</comment>
<evidence type="ECO:0000313" key="14">
    <source>
        <dbReference type="Proteomes" id="UP000186698"/>
    </source>
</evidence>
<dbReference type="GO" id="GO:0005634">
    <property type="term" value="C:nucleus"/>
    <property type="evidence" value="ECO:0007669"/>
    <property type="project" value="UniProtKB-SubCell"/>
</dbReference>
<evidence type="ECO:0000256" key="6">
    <source>
        <dbReference type="ARBA" id="ARBA00022771"/>
    </source>
</evidence>
<name>A0A8J0U432_XENLA</name>
<dbReference type="GeneID" id="108703838"/>
<keyword evidence="10" id="KW-0804">Transcription</keyword>
<dbReference type="Proteomes" id="UP000186698">
    <property type="component" value="Chromosome 9_10L"/>
</dbReference>
<gene>
    <name evidence="15" type="primary">LOC108703838</name>
</gene>
<proteinExistence type="inferred from homology"/>
<feature type="domain" description="C2H2-type" evidence="13">
    <location>
        <begin position="286"/>
        <end position="313"/>
    </location>
</feature>
<dbReference type="GO" id="GO:0010468">
    <property type="term" value="P:regulation of gene expression"/>
    <property type="evidence" value="ECO:0007669"/>
    <property type="project" value="TreeGrafter"/>
</dbReference>
<evidence type="ECO:0000256" key="2">
    <source>
        <dbReference type="ARBA" id="ARBA00004123"/>
    </source>
</evidence>
<feature type="domain" description="C2H2-type" evidence="13">
    <location>
        <begin position="314"/>
        <end position="339"/>
    </location>
</feature>
<dbReference type="PROSITE" id="PS00028">
    <property type="entry name" value="ZINC_FINGER_C2H2_1"/>
    <property type="match status" value="2"/>
</dbReference>
<dbReference type="GO" id="GO:0008270">
    <property type="term" value="F:zinc ion binding"/>
    <property type="evidence" value="ECO:0007669"/>
    <property type="project" value="UniProtKB-KW"/>
</dbReference>
<dbReference type="FunFam" id="3.30.160.60:FF:001498">
    <property type="entry name" value="Zinc finger protein 404"/>
    <property type="match status" value="1"/>
</dbReference>
<accession>A0A8J0U432</accession>
<dbReference type="KEGG" id="xla:108703838"/>
<keyword evidence="9" id="KW-0238">DNA-binding</keyword>
<comment type="subcellular location">
    <subcellularLocation>
        <location evidence="2">Nucleus</location>
    </subcellularLocation>
</comment>
<dbReference type="SMART" id="SM00355">
    <property type="entry name" value="ZnF_C2H2"/>
    <property type="match status" value="3"/>
</dbReference>
<dbReference type="InterPro" id="IPR036236">
    <property type="entry name" value="Znf_C2H2_sf"/>
</dbReference>
<keyword evidence="8" id="KW-0805">Transcription regulation</keyword>
<evidence type="ECO:0000256" key="4">
    <source>
        <dbReference type="ARBA" id="ARBA00022723"/>
    </source>
</evidence>
<dbReference type="GO" id="GO:0003677">
    <property type="term" value="F:DNA binding"/>
    <property type="evidence" value="ECO:0007669"/>
    <property type="project" value="UniProtKB-KW"/>
</dbReference>
<dbReference type="PROSITE" id="PS50157">
    <property type="entry name" value="ZINC_FINGER_C2H2_2"/>
    <property type="match status" value="3"/>
</dbReference>
<dbReference type="RefSeq" id="XP_018095635.1">
    <property type="nucleotide sequence ID" value="XM_018240146.2"/>
</dbReference>
<keyword evidence="4" id="KW-0479">Metal-binding</keyword>
<protein>
    <submittedName>
        <fullName evidence="15">Oocyte zinc finger protein XlCOF7.1-like</fullName>
    </submittedName>
</protein>
<keyword evidence="14" id="KW-1185">Reference proteome</keyword>
<dbReference type="InterPro" id="IPR013087">
    <property type="entry name" value="Znf_C2H2_type"/>
</dbReference>
<dbReference type="Gene3D" id="3.30.160.60">
    <property type="entry name" value="Classic Zinc Finger"/>
    <property type="match status" value="3"/>
</dbReference>
<keyword evidence="7" id="KW-0862">Zinc</keyword>
<dbReference type="InterPro" id="IPR050331">
    <property type="entry name" value="Zinc_finger"/>
</dbReference>
<evidence type="ECO:0000256" key="12">
    <source>
        <dbReference type="PROSITE-ProRule" id="PRU00042"/>
    </source>
</evidence>
<dbReference type="PANTHER" id="PTHR16515">
    <property type="entry name" value="PR DOMAIN ZINC FINGER PROTEIN"/>
    <property type="match status" value="1"/>
</dbReference>